<evidence type="ECO:0000256" key="5">
    <source>
        <dbReference type="ARBA" id="ARBA00023306"/>
    </source>
</evidence>
<keyword evidence="5" id="KW-0131">Cell cycle</keyword>
<reference evidence="8" key="1">
    <citation type="submission" date="2021-02" db="EMBL/GenBank/DDBJ databases">
        <authorList>
            <person name="Dougan E. K."/>
            <person name="Rhodes N."/>
            <person name="Thang M."/>
            <person name="Chan C."/>
        </authorList>
    </citation>
    <scope>NUCLEOTIDE SEQUENCE</scope>
</reference>
<dbReference type="SMART" id="SM01337">
    <property type="entry name" value="APC10"/>
    <property type="match status" value="1"/>
</dbReference>
<feature type="compositionally biased region" description="Gly residues" evidence="6">
    <location>
        <begin position="1"/>
        <end position="35"/>
    </location>
</feature>
<dbReference type="InterPro" id="IPR016901">
    <property type="entry name" value="APC10/Doc1"/>
</dbReference>
<keyword evidence="3" id="KW-0498">Mitosis</keyword>
<feature type="domain" description="DOC" evidence="7">
    <location>
        <begin position="21"/>
        <end position="172"/>
    </location>
</feature>
<evidence type="ECO:0000256" key="1">
    <source>
        <dbReference type="ARBA" id="ARBA00006762"/>
    </source>
</evidence>
<evidence type="ECO:0000313" key="9">
    <source>
        <dbReference type="Proteomes" id="UP000604046"/>
    </source>
</evidence>
<dbReference type="Proteomes" id="UP000604046">
    <property type="component" value="Unassembled WGS sequence"/>
</dbReference>
<proteinExistence type="inferred from homology"/>
<accession>A0A812IIL5</accession>
<name>A0A812IIL5_9DINO</name>
<organism evidence="8 9">
    <name type="scientific">Symbiodinium natans</name>
    <dbReference type="NCBI Taxonomy" id="878477"/>
    <lineage>
        <taxon>Eukaryota</taxon>
        <taxon>Sar</taxon>
        <taxon>Alveolata</taxon>
        <taxon>Dinophyceae</taxon>
        <taxon>Suessiales</taxon>
        <taxon>Symbiodiniaceae</taxon>
        <taxon>Symbiodinium</taxon>
    </lineage>
</organism>
<dbReference type="CDD" id="cd08366">
    <property type="entry name" value="APC10"/>
    <property type="match status" value="1"/>
</dbReference>
<sequence>MSEGPGQGGQSQGGQGGQGGQGQGHSGQGGHGGQGLEVDDEFRDLGPEAAWSLSSAKQGNGVEQLRDGSTDTFWQSDGPQPHLINIQFQRKVKVSEICFYVCFKIDESYTPSRISVRIGTAHHDLQEVQVIELWLDLHTACQIELPTYGRLVMRGLSTCYRFRRSAFTTSSG</sequence>
<feature type="region of interest" description="Disordered" evidence="6">
    <location>
        <begin position="1"/>
        <end position="39"/>
    </location>
</feature>
<keyword evidence="9" id="KW-1185">Reference proteome</keyword>
<dbReference type="Gene3D" id="2.60.120.260">
    <property type="entry name" value="Galactose-binding domain-like"/>
    <property type="match status" value="1"/>
</dbReference>
<dbReference type="GO" id="GO:0070979">
    <property type="term" value="P:protein K11-linked ubiquitination"/>
    <property type="evidence" value="ECO:0007669"/>
    <property type="project" value="TreeGrafter"/>
</dbReference>
<gene>
    <name evidence="8" type="primary">APC10</name>
    <name evidence="8" type="ORF">SNAT2548_LOCUS4574</name>
</gene>
<protein>
    <submittedName>
        <fullName evidence="8">APC10 protein</fullName>
    </submittedName>
</protein>
<evidence type="ECO:0000256" key="6">
    <source>
        <dbReference type="SAM" id="MobiDB-lite"/>
    </source>
</evidence>
<comment type="similarity">
    <text evidence="1">Belongs to the APC10 family.</text>
</comment>
<dbReference type="OrthoDB" id="24948at2759"/>
<dbReference type="GO" id="GO:0051301">
    <property type="term" value="P:cell division"/>
    <property type="evidence" value="ECO:0007669"/>
    <property type="project" value="UniProtKB-KW"/>
</dbReference>
<evidence type="ECO:0000256" key="2">
    <source>
        <dbReference type="ARBA" id="ARBA00022618"/>
    </source>
</evidence>
<evidence type="ECO:0000256" key="4">
    <source>
        <dbReference type="ARBA" id="ARBA00022786"/>
    </source>
</evidence>
<dbReference type="EMBL" id="CAJNDS010000281">
    <property type="protein sequence ID" value="CAE7038121.1"/>
    <property type="molecule type" value="Genomic_DNA"/>
</dbReference>
<keyword evidence="2" id="KW-0132">Cell division</keyword>
<evidence type="ECO:0000313" key="8">
    <source>
        <dbReference type="EMBL" id="CAE7038121.1"/>
    </source>
</evidence>
<dbReference type="GO" id="GO:0031145">
    <property type="term" value="P:anaphase-promoting complex-dependent catabolic process"/>
    <property type="evidence" value="ECO:0007669"/>
    <property type="project" value="InterPro"/>
</dbReference>
<dbReference type="GO" id="GO:0005680">
    <property type="term" value="C:anaphase-promoting complex"/>
    <property type="evidence" value="ECO:0007669"/>
    <property type="project" value="InterPro"/>
</dbReference>
<dbReference type="InterPro" id="IPR004939">
    <property type="entry name" value="APC_su10/DOC_dom"/>
</dbReference>
<dbReference type="AlphaFoldDB" id="A0A812IIL5"/>
<dbReference type="InterPro" id="IPR008979">
    <property type="entry name" value="Galactose-bd-like_sf"/>
</dbReference>
<dbReference type="SUPFAM" id="SSF49785">
    <property type="entry name" value="Galactose-binding domain-like"/>
    <property type="match status" value="1"/>
</dbReference>
<dbReference type="PANTHER" id="PTHR12936:SF0">
    <property type="entry name" value="ANAPHASE-PROMOTING COMPLEX SUBUNIT 10"/>
    <property type="match status" value="1"/>
</dbReference>
<dbReference type="PROSITE" id="PS51284">
    <property type="entry name" value="DOC"/>
    <property type="match status" value="1"/>
</dbReference>
<dbReference type="Pfam" id="PF03256">
    <property type="entry name" value="ANAPC10"/>
    <property type="match status" value="1"/>
</dbReference>
<dbReference type="PANTHER" id="PTHR12936">
    <property type="entry name" value="ANAPHASE-PROMOTING COMPLEX 10"/>
    <property type="match status" value="1"/>
</dbReference>
<evidence type="ECO:0000259" key="7">
    <source>
        <dbReference type="PROSITE" id="PS51284"/>
    </source>
</evidence>
<evidence type="ECO:0000256" key="3">
    <source>
        <dbReference type="ARBA" id="ARBA00022776"/>
    </source>
</evidence>
<comment type="caution">
    <text evidence="8">The sequence shown here is derived from an EMBL/GenBank/DDBJ whole genome shotgun (WGS) entry which is preliminary data.</text>
</comment>
<keyword evidence="4" id="KW-0833">Ubl conjugation pathway</keyword>